<feature type="domain" description="Glycosyltransferase 2-like" evidence="2">
    <location>
        <begin position="4"/>
        <end position="112"/>
    </location>
</feature>
<dbReference type="AlphaFoldDB" id="A0A841TDZ9"/>
<sequence length="292" mass="32390">MDASVIIPTFNKASRLCRVLEAFRYQTVRSFEVVVCNDGSTDETAKALEAFAGGGLPYSLKVTNTANQGAGAARNRAVSVSRGDILIFNDDDMIPSPRYVEAHIAAASNGRFVSRGERWTVPIEVAETFASEPAAPEGLEKLWTASRLSVGENWTRTALTVSPGHYFKWLQSCTSNLAISREGFDRAGGFDEHYGTRWGAEDTDFGYCADRAGWMMTYNPEALNCHLEHSTSSSAKFEQAYPNFLYMQSKYQNRVIDTLLDFISVKIAGQASHDLFNEDEFTNDLPPKVAYR</sequence>
<dbReference type="PANTHER" id="PTHR43685">
    <property type="entry name" value="GLYCOSYLTRANSFERASE"/>
    <property type="match status" value="1"/>
</dbReference>
<evidence type="ECO:0000259" key="2">
    <source>
        <dbReference type="Pfam" id="PF00535"/>
    </source>
</evidence>
<dbReference type="Proteomes" id="UP000574133">
    <property type="component" value="Unassembled WGS sequence"/>
</dbReference>
<evidence type="ECO:0000259" key="3">
    <source>
        <dbReference type="Pfam" id="PF02709"/>
    </source>
</evidence>
<proteinExistence type="predicted"/>
<dbReference type="GO" id="GO:0016740">
    <property type="term" value="F:transferase activity"/>
    <property type="evidence" value="ECO:0007669"/>
    <property type="project" value="UniProtKB-KW"/>
</dbReference>
<dbReference type="InterPro" id="IPR027791">
    <property type="entry name" value="Galactosyl_T_C"/>
</dbReference>
<dbReference type="Pfam" id="PF02709">
    <property type="entry name" value="Glyco_transf_7C"/>
    <property type="match status" value="1"/>
</dbReference>
<dbReference type="EMBL" id="JACJVN010000033">
    <property type="protein sequence ID" value="MBB6677460.1"/>
    <property type="molecule type" value="Genomic_DNA"/>
</dbReference>
<evidence type="ECO:0000313" key="4">
    <source>
        <dbReference type="EMBL" id="MBB6677460.1"/>
    </source>
</evidence>
<dbReference type="RefSeq" id="WP_185178740.1">
    <property type="nucleotide sequence ID" value="NZ_CBCSEP010000005.1"/>
</dbReference>
<keyword evidence="5" id="KW-1185">Reference proteome</keyword>
<dbReference type="SUPFAM" id="SSF53448">
    <property type="entry name" value="Nucleotide-diphospho-sugar transferases"/>
    <property type="match status" value="1"/>
</dbReference>
<gene>
    <name evidence="4" type="ORF">H4Q31_09000</name>
</gene>
<dbReference type="InterPro" id="IPR050834">
    <property type="entry name" value="Glycosyltransf_2"/>
</dbReference>
<dbReference type="PANTHER" id="PTHR43685:SF3">
    <property type="entry name" value="SLR2126 PROTEIN"/>
    <property type="match status" value="1"/>
</dbReference>
<feature type="domain" description="Galactosyltransferase C-terminal" evidence="3">
    <location>
        <begin position="171"/>
        <end position="206"/>
    </location>
</feature>
<evidence type="ECO:0000313" key="5">
    <source>
        <dbReference type="Proteomes" id="UP000574133"/>
    </source>
</evidence>
<dbReference type="Gene3D" id="3.90.550.10">
    <property type="entry name" value="Spore Coat Polysaccharide Biosynthesis Protein SpsA, Chain A"/>
    <property type="match status" value="1"/>
</dbReference>
<dbReference type="InterPro" id="IPR001173">
    <property type="entry name" value="Glyco_trans_2-like"/>
</dbReference>
<name>A0A841TDZ9_9BACL</name>
<reference evidence="4 5" key="1">
    <citation type="submission" date="2020-08" db="EMBL/GenBank/DDBJ databases">
        <title>Cohnella phylogeny.</title>
        <authorList>
            <person name="Dunlap C."/>
        </authorList>
    </citation>
    <scope>NUCLEOTIDE SEQUENCE [LARGE SCALE GENOMIC DNA]</scope>
    <source>
        <strain evidence="4 5">DSM 103658</strain>
    </source>
</reference>
<dbReference type="InterPro" id="IPR029044">
    <property type="entry name" value="Nucleotide-diphossugar_trans"/>
</dbReference>
<evidence type="ECO:0000256" key="1">
    <source>
        <dbReference type="ARBA" id="ARBA00022679"/>
    </source>
</evidence>
<comment type="caution">
    <text evidence="4">The sequence shown here is derived from an EMBL/GenBank/DDBJ whole genome shotgun (WGS) entry which is preliminary data.</text>
</comment>
<accession>A0A841TDZ9</accession>
<keyword evidence="1 4" id="KW-0808">Transferase</keyword>
<organism evidence="4 5">
    <name type="scientific">Cohnella lubricantis</name>
    <dbReference type="NCBI Taxonomy" id="2163172"/>
    <lineage>
        <taxon>Bacteria</taxon>
        <taxon>Bacillati</taxon>
        <taxon>Bacillota</taxon>
        <taxon>Bacilli</taxon>
        <taxon>Bacillales</taxon>
        <taxon>Paenibacillaceae</taxon>
        <taxon>Cohnella</taxon>
    </lineage>
</organism>
<dbReference type="Pfam" id="PF00535">
    <property type="entry name" value="Glycos_transf_2"/>
    <property type="match status" value="1"/>
</dbReference>
<protein>
    <submittedName>
        <fullName evidence="4">Glycosyltransferase</fullName>
    </submittedName>
</protein>